<sequence>MAAVPERQHRPGSITAHQIGAHHEQRARRYLEQAGLRFHAANVRLRGGEIDLIMRDGATWVFVEVRYRKNACYGGAAASIDRRKRQRLQCCAARWLATQNQSIETADCRFDVLAITGGQLQWLPNAFV</sequence>
<dbReference type="PANTHER" id="PTHR34039">
    <property type="entry name" value="UPF0102 PROTEIN YRAN"/>
    <property type="match status" value="1"/>
</dbReference>
<dbReference type="NCBIfam" id="NF009150">
    <property type="entry name" value="PRK12497.1-3"/>
    <property type="match status" value="1"/>
</dbReference>
<dbReference type="HAMAP" id="MF_00048">
    <property type="entry name" value="UPF0102"/>
    <property type="match status" value="1"/>
</dbReference>
<evidence type="ECO:0000256" key="1">
    <source>
        <dbReference type="ARBA" id="ARBA00006738"/>
    </source>
</evidence>
<dbReference type="RefSeq" id="WP_034162766.1">
    <property type="nucleotide sequence ID" value="NZ_AP028982.1"/>
</dbReference>
<dbReference type="InterPro" id="IPR011856">
    <property type="entry name" value="tRNA_endonuc-like_dom_sf"/>
</dbReference>
<accession>A0ABY8SHS0</accession>
<dbReference type="Pfam" id="PF02021">
    <property type="entry name" value="UPF0102"/>
    <property type="match status" value="1"/>
</dbReference>
<comment type="similarity">
    <text evidence="1 2">Belongs to the UPF0102 family.</text>
</comment>
<dbReference type="Proteomes" id="UP001238370">
    <property type="component" value="Chromosome"/>
</dbReference>
<dbReference type="InterPro" id="IPR011335">
    <property type="entry name" value="Restrct_endonuc-II-like"/>
</dbReference>
<dbReference type="Gene3D" id="3.40.1350.10">
    <property type="match status" value="1"/>
</dbReference>
<dbReference type="PANTHER" id="PTHR34039:SF1">
    <property type="entry name" value="UPF0102 PROTEIN YRAN"/>
    <property type="match status" value="1"/>
</dbReference>
<organism evidence="3 4">
    <name type="scientific">Edwardsiella anguillarum</name>
    <dbReference type="NCBI Taxonomy" id="1821960"/>
    <lineage>
        <taxon>Bacteria</taxon>
        <taxon>Pseudomonadati</taxon>
        <taxon>Pseudomonadota</taxon>
        <taxon>Gammaproteobacteria</taxon>
        <taxon>Enterobacterales</taxon>
        <taxon>Hafniaceae</taxon>
        <taxon>Edwardsiella</taxon>
    </lineage>
</organism>
<keyword evidence="4" id="KW-1185">Reference proteome</keyword>
<proteinExistence type="inferred from homology"/>
<name>A0ABY8SHS0_9GAMM</name>
<evidence type="ECO:0000256" key="2">
    <source>
        <dbReference type="HAMAP-Rule" id="MF_00048"/>
    </source>
</evidence>
<dbReference type="InterPro" id="IPR003509">
    <property type="entry name" value="UPF0102_YraN-like"/>
</dbReference>
<dbReference type="NCBIfam" id="TIGR00252">
    <property type="entry name" value="YraN family protein"/>
    <property type="match status" value="1"/>
</dbReference>
<dbReference type="EMBL" id="CP094302">
    <property type="protein sequence ID" value="WHP84378.1"/>
    <property type="molecule type" value="Genomic_DNA"/>
</dbReference>
<dbReference type="SUPFAM" id="SSF52980">
    <property type="entry name" value="Restriction endonuclease-like"/>
    <property type="match status" value="1"/>
</dbReference>
<reference evidence="3 4" key="1">
    <citation type="submission" date="2022-03" db="EMBL/GenBank/DDBJ databases">
        <title>Survey of Intraspecific Variation of Edwardsiella anguillarum Isolates from Non-Anguillid Fish Host Originating from Varied Geographic Locations.</title>
        <authorList>
            <person name="Armwood A.R."/>
            <person name="Woodyard E."/>
            <person name="Waldbieser G.C."/>
            <person name="Camus A.C."/>
            <person name="Divya D."/>
            <person name="Tekedar H."/>
            <person name="Soto E."/>
            <person name="Stein C."/>
            <person name="Ucko M."/>
            <person name="Ware C."/>
            <person name="Griffin M.J."/>
        </authorList>
    </citation>
    <scope>NUCLEOTIDE SEQUENCE [LARGE SCALE GENOMIC DNA]</scope>
    <source>
        <strain evidence="3 4">R18-35-2</strain>
    </source>
</reference>
<dbReference type="GeneID" id="33939886"/>
<gene>
    <name evidence="3" type="ORF">MQ095_02535</name>
</gene>
<protein>
    <recommendedName>
        <fullName evidence="2">UPF0102 protein MQ095_02535</fullName>
    </recommendedName>
</protein>
<evidence type="ECO:0000313" key="3">
    <source>
        <dbReference type="EMBL" id="WHP84378.1"/>
    </source>
</evidence>
<evidence type="ECO:0000313" key="4">
    <source>
        <dbReference type="Proteomes" id="UP001238370"/>
    </source>
</evidence>